<organism evidence="1 2">
    <name type="scientific">Fasciola hepatica</name>
    <name type="common">Liver fluke</name>
    <dbReference type="NCBI Taxonomy" id="6192"/>
    <lineage>
        <taxon>Eukaryota</taxon>
        <taxon>Metazoa</taxon>
        <taxon>Spiralia</taxon>
        <taxon>Lophotrochozoa</taxon>
        <taxon>Platyhelminthes</taxon>
        <taxon>Trematoda</taxon>
        <taxon>Digenea</taxon>
        <taxon>Plagiorchiida</taxon>
        <taxon>Echinostomata</taxon>
        <taxon>Echinostomatoidea</taxon>
        <taxon>Fasciolidae</taxon>
        <taxon>Fasciola</taxon>
    </lineage>
</organism>
<proteinExistence type="predicted"/>
<comment type="caution">
    <text evidence="1">The sequence shown here is derived from an EMBL/GenBank/DDBJ whole genome shotgun (WGS) entry which is preliminary data.</text>
</comment>
<reference evidence="1" key="1">
    <citation type="submission" date="2019-03" db="EMBL/GenBank/DDBJ databases">
        <title>Improved annotation for the trematode Fasciola hepatica.</title>
        <authorList>
            <person name="Choi Y.-J."/>
            <person name="Martin J."/>
            <person name="Mitreva M."/>
        </authorList>
    </citation>
    <scope>NUCLEOTIDE SEQUENCE [LARGE SCALE GENOMIC DNA]</scope>
</reference>
<dbReference type="AlphaFoldDB" id="A0A4E0R3Q3"/>
<evidence type="ECO:0000313" key="2">
    <source>
        <dbReference type="Proteomes" id="UP000230066"/>
    </source>
</evidence>
<keyword evidence="2" id="KW-1185">Reference proteome</keyword>
<name>A0A4E0R3Q3_FASHE</name>
<dbReference type="Proteomes" id="UP000230066">
    <property type="component" value="Unassembled WGS sequence"/>
</dbReference>
<sequence>MVQWCEVAKKNVLHSNLPSVMFDEVGRRFRIIEISQKTIDRFYIKLPPAVRAQLQGVDGGLREIVPALQLGE</sequence>
<accession>A0A4E0R3Q3</accession>
<protein>
    <submittedName>
        <fullName evidence="1">Uncharacterized protein</fullName>
    </submittedName>
</protein>
<gene>
    <name evidence="1" type="ORF">D915_005812</name>
</gene>
<evidence type="ECO:0000313" key="1">
    <source>
        <dbReference type="EMBL" id="THD22909.1"/>
    </source>
</evidence>
<dbReference type="EMBL" id="JXXN02002448">
    <property type="protein sequence ID" value="THD22909.1"/>
    <property type="molecule type" value="Genomic_DNA"/>
</dbReference>